<evidence type="ECO:0000256" key="2">
    <source>
        <dbReference type="SAM" id="MobiDB-lite"/>
    </source>
</evidence>
<dbReference type="OrthoDB" id="8454826at2"/>
<dbReference type="InterPro" id="IPR001638">
    <property type="entry name" value="Solute-binding_3/MltF_N"/>
</dbReference>
<name>A0A6I3M1P3_9MICO</name>
<dbReference type="EMBL" id="WMLB01000010">
    <property type="protein sequence ID" value="MTH67399.1"/>
    <property type="molecule type" value="Genomic_DNA"/>
</dbReference>
<proteinExistence type="predicted"/>
<dbReference type="Proteomes" id="UP000433071">
    <property type="component" value="Unassembled WGS sequence"/>
</dbReference>
<dbReference type="SUPFAM" id="SSF53850">
    <property type="entry name" value="Periplasmic binding protein-like II"/>
    <property type="match status" value="1"/>
</dbReference>
<feature type="region of interest" description="Disordered" evidence="2">
    <location>
        <begin position="1"/>
        <end position="34"/>
    </location>
</feature>
<feature type="compositionally biased region" description="Basic residues" evidence="2">
    <location>
        <begin position="1"/>
        <end position="18"/>
    </location>
</feature>
<evidence type="ECO:0000313" key="4">
    <source>
        <dbReference type="EMBL" id="MTH67399.1"/>
    </source>
</evidence>
<dbReference type="AlphaFoldDB" id="A0A6I3M1P3"/>
<evidence type="ECO:0000259" key="3">
    <source>
        <dbReference type="SMART" id="SM00062"/>
    </source>
</evidence>
<feature type="region of interest" description="Disordered" evidence="2">
    <location>
        <begin position="131"/>
        <end position="164"/>
    </location>
</feature>
<feature type="compositionally biased region" description="Basic residues" evidence="2">
    <location>
        <begin position="25"/>
        <end position="34"/>
    </location>
</feature>
<comment type="caution">
    <text evidence="4">The sequence shown here is derived from an EMBL/GenBank/DDBJ whole genome shotgun (WGS) entry which is preliminary data.</text>
</comment>
<dbReference type="PANTHER" id="PTHR35936">
    <property type="entry name" value="MEMBRANE-BOUND LYTIC MUREIN TRANSGLYCOSYLASE F"/>
    <property type="match status" value="1"/>
</dbReference>
<organism evidence="4 5">
    <name type="scientific">Agromyces bracchium</name>
    <dbReference type="NCBI Taxonomy" id="88376"/>
    <lineage>
        <taxon>Bacteria</taxon>
        <taxon>Bacillati</taxon>
        <taxon>Actinomycetota</taxon>
        <taxon>Actinomycetes</taxon>
        <taxon>Micrococcales</taxon>
        <taxon>Microbacteriaceae</taxon>
        <taxon>Agromyces</taxon>
    </lineage>
</organism>
<keyword evidence="1" id="KW-0732">Signal</keyword>
<gene>
    <name evidence="4" type="ORF">GJ743_03305</name>
</gene>
<keyword evidence="5" id="KW-1185">Reference proteome</keyword>
<feature type="compositionally biased region" description="Pro residues" evidence="2">
    <location>
        <begin position="148"/>
        <end position="162"/>
    </location>
</feature>
<accession>A0A6I3M1P3</accession>
<dbReference type="Pfam" id="PF00497">
    <property type="entry name" value="SBP_bac_3"/>
    <property type="match status" value="1"/>
</dbReference>
<reference evidence="4 5" key="1">
    <citation type="submission" date="2019-11" db="EMBL/GenBank/DDBJ databases">
        <title>Agromyces kandeliae sp. nov., isolated from mangrove soil.</title>
        <authorList>
            <person name="Wang R."/>
        </authorList>
    </citation>
    <scope>NUCLEOTIDE SEQUENCE [LARGE SCALE GENOMIC DNA]</scope>
    <source>
        <strain evidence="4 5">JCM 11433</strain>
    </source>
</reference>
<evidence type="ECO:0000313" key="5">
    <source>
        <dbReference type="Proteomes" id="UP000433071"/>
    </source>
</evidence>
<sequence length="455" mass="49717">MDAARARQRARHVPRHPGARPGHGRDRRRLHRQRLVHRGARRLGRLRRLLRLEGGGPRADPRRRRRVRPERARQRHHPRRRRHAHERRRAGRRHLECRAARSSRPGRGDLPPHRLPPLAGVVIRDRFGHDHRRRPHRGLNPSATHQYHPPPAPATPAQPPPRRSTSVITTRTAIRSISATAALGLAAVALTGCAASATGSTVADDCTPVHEGLTTYTDGVLTVGVPENLPYTKTEGTDASGLEIDLIKQIAEAECLGVAFVPITYANGIPMISEQKKTDLISGGWYVTAERAEQVGFTTATLYDAMGIVSTDGASTIDELETIGDVGSGAGFSWEADVSAILGEHFKTYPGTIEMKQDLVNGRIQAALDGYAVAVAAYADTDFVVEAVEPDDRVAITTEQPRIAFPIAKENTDLNAAISELIDEYREDGTLADILAAYDLPADLLVPAEDSSTDF</sequence>
<protein>
    <submittedName>
        <fullName evidence="4">Transporter substrate-binding domain-containing protein</fullName>
    </submittedName>
</protein>
<evidence type="ECO:0000256" key="1">
    <source>
        <dbReference type="ARBA" id="ARBA00022729"/>
    </source>
</evidence>
<feature type="region of interest" description="Disordered" evidence="2">
    <location>
        <begin position="50"/>
        <end position="119"/>
    </location>
</feature>
<feature type="compositionally biased region" description="Basic residues" evidence="2">
    <location>
        <begin position="61"/>
        <end position="92"/>
    </location>
</feature>
<dbReference type="SMART" id="SM00062">
    <property type="entry name" value="PBPb"/>
    <property type="match status" value="1"/>
</dbReference>
<dbReference type="Gene3D" id="3.40.190.10">
    <property type="entry name" value="Periplasmic binding protein-like II"/>
    <property type="match status" value="2"/>
</dbReference>
<dbReference type="PANTHER" id="PTHR35936:SF17">
    <property type="entry name" value="ARGININE-BINDING EXTRACELLULAR PROTEIN ARTP"/>
    <property type="match status" value="1"/>
</dbReference>
<feature type="domain" description="Solute-binding protein family 3/N-terminal" evidence="3">
    <location>
        <begin position="220"/>
        <end position="442"/>
    </location>
</feature>